<dbReference type="InterPro" id="IPR014048">
    <property type="entry name" value="MethylDNA_cys_MeTrfase_DNA-bd"/>
</dbReference>
<dbReference type="Gene3D" id="1.10.10.10">
    <property type="entry name" value="Winged helix-like DNA-binding domain superfamily/Winged helix DNA-binding domain"/>
    <property type="match status" value="1"/>
</dbReference>
<dbReference type="OrthoDB" id="9132167at2"/>
<evidence type="ECO:0000259" key="3">
    <source>
        <dbReference type="Pfam" id="PF01035"/>
    </source>
</evidence>
<accession>A0A150PZN4</accession>
<dbReference type="GO" id="GO:0032259">
    <property type="term" value="P:methylation"/>
    <property type="evidence" value="ECO:0007669"/>
    <property type="project" value="UniProtKB-KW"/>
</dbReference>
<keyword evidence="1" id="KW-0227">DNA damage</keyword>
<proteinExistence type="predicted"/>
<name>A0A150PZN4_SORCE</name>
<dbReference type="Proteomes" id="UP000075260">
    <property type="component" value="Unassembled WGS sequence"/>
</dbReference>
<dbReference type="RefSeq" id="WP_061613232.1">
    <property type="nucleotide sequence ID" value="NZ_JEMA01001228.1"/>
</dbReference>
<evidence type="ECO:0000256" key="1">
    <source>
        <dbReference type="ARBA" id="ARBA00022763"/>
    </source>
</evidence>
<organism evidence="4 5">
    <name type="scientific">Sorangium cellulosum</name>
    <name type="common">Polyangium cellulosum</name>
    <dbReference type="NCBI Taxonomy" id="56"/>
    <lineage>
        <taxon>Bacteria</taxon>
        <taxon>Pseudomonadati</taxon>
        <taxon>Myxococcota</taxon>
        <taxon>Polyangia</taxon>
        <taxon>Polyangiales</taxon>
        <taxon>Polyangiaceae</taxon>
        <taxon>Sorangium</taxon>
    </lineage>
</organism>
<sequence length="166" mass="18107">MATKDRRARKQAPEGGRRLTVTPGPRRGRHEPAALPETISWWDAFYQIIRRIPAGRVCTYGAVAAMAGHPRAARHVGYALAALKETGTGAGVPWQRVLGSRPRNRAAVTIKDPVGGALQRKLLEAEGVAFDDRGNVSLDRFGWSWSKPVVAPAKKARGVAPRKRRS</sequence>
<dbReference type="GO" id="GO:0008168">
    <property type="term" value="F:methyltransferase activity"/>
    <property type="evidence" value="ECO:0007669"/>
    <property type="project" value="UniProtKB-KW"/>
</dbReference>
<dbReference type="PANTHER" id="PTHR42942">
    <property type="entry name" value="6-O-METHYLGUANINE DNA METHYLTRANSFERASE"/>
    <property type="match status" value="1"/>
</dbReference>
<dbReference type="InterPro" id="IPR052520">
    <property type="entry name" value="ATL_DNA_repair"/>
</dbReference>
<dbReference type="InterPro" id="IPR036388">
    <property type="entry name" value="WH-like_DNA-bd_sf"/>
</dbReference>
<gene>
    <name evidence="4" type="ORF">BE15_27925</name>
</gene>
<dbReference type="Pfam" id="PF01035">
    <property type="entry name" value="DNA_binding_1"/>
    <property type="match status" value="1"/>
</dbReference>
<dbReference type="CDD" id="cd06445">
    <property type="entry name" value="ATase"/>
    <property type="match status" value="1"/>
</dbReference>
<dbReference type="SUPFAM" id="SSF46767">
    <property type="entry name" value="Methylated DNA-protein cysteine methyltransferase, C-terminal domain"/>
    <property type="match status" value="1"/>
</dbReference>
<feature type="compositionally biased region" description="Basic residues" evidence="2">
    <location>
        <begin position="1"/>
        <end position="10"/>
    </location>
</feature>
<dbReference type="InterPro" id="IPR036217">
    <property type="entry name" value="MethylDNA_cys_MeTrfase_DNAb"/>
</dbReference>
<evidence type="ECO:0000313" key="5">
    <source>
        <dbReference type="Proteomes" id="UP000075260"/>
    </source>
</evidence>
<dbReference type="AlphaFoldDB" id="A0A150PZN4"/>
<evidence type="ECO:0000313" key="4">
    <source>
        <dbReference type="EMBL" id="KYF61023.1"/>
    </source>
</evidence>
<evidence type="ECO:0000256" key="2">
    <source>
        <dbReference type="SAM" id="MobiDB-lite"/>
    </source>
</evidence>
<feature type="domain" description="Methylated-DNA-[protein]-cysteine S-methyltransferase DNA binding" evidence="3">
    <location>
        <begin position="43"/>
        <end position="128"/>
    </location>
</feature>
<keyword evidence="4" id="KW-0489">Methyltransferase</keyword>
<keyword evidence="4" id="KW-0808">Transferase</keyword>
<dbReference type="EMBL" id="JEMA01001228">
    <property type="protein sequence ID" value="KYF61023.1"/>
    <property type="molecule type" value="Genomic_DNA"/>
</dbReference>
<dbReference type="PANTHER" id="PTHR42942:SF1">
    <property type="entry name" value="ALKYLTRANSFERASE-LIKE PROTEIN 1"/>
    <property type="match status" value="1"/>
</dbReference>
<comment type="caution">
    <text evidence="4">The sequence shown here is derived from an EMBL/GenBank/DDBJ whole genome shotgun (WGS) entry which is preliminary data.</text>
</comment>
<feature type="region of interest" description="Disordered" evidence="2">
    <location>
        <begin position="1"/>
        <end position="32"/>
    </location>
</feature>
<dbReference type="GO" id="GO:0006281">
    <property type="term" value="P:DNA repair"/>
    <property type="evidence" value="ECO:0007669"/>
    <property type="project" value="InterPro"/>
</dbReference>
<protein>
    <submittedName>
        <fullName evidence="4">Cysteine methyltransferase</fullName>
    </submittedName>
</protein>
<reference evidence="4 5" key="1">
    <citation type="submission" date="2014-02" db="EMBL/GenBank/DDBJ databases">
        <title>The small core and large imbalanced accessory genome model reveals a collaborative survival strategy of Sorangium cellulosum strains in nature.</title>
        <authorList>
            <person name="Han K."/>
            <person name="Peng R."/>
            <person name="Blom J."/>
            <person name="Li Y.-Z."/>
        </authorList>
    </citation>
    <scope>NUCLEOTIDE SEQUENCE [LARGE SCALE GENOMIC DNA]</scope>
    <source>
        <strain evidence="4 5">So0008-312</strain>
    </source>
</reference>